<evidence type="ECO:0000256" key="10">
    <source>
        <dbReference type="ARBA" id="ARBA00066530"/>
    </source>
</evidence>
<dbReference type="Pfam" id="PF01053">
    <property type="entry name" value="Cys_Met_Meta_PP"/>
    <property type="match status" value="1"/>
</dbReference>
<dbReference type="OrthoDB" id="10047078at2759"/>
<dbReference type="InterPro" id="IPR015421">
    <property type="entry name" value="PyrdxlP-dep_Trfase_major"/>
</dbReference>
<keyword evidence="4 12" id="KW-0663">Pyridoxal phosphate</keyword>
<evidence type="ECO:0000256" key="11">
    <source>
        <dbReference type="ARBA" id="ARBA00083849"/>
    </source>
</evidence>
<dbReference type="eggNOG" id="KOG0053">
    <property type="taxonomic scope" value="Eukaryota"/>
</dbReference>
<evidence type="ECO:0000256" key="3">
    <source>
        <dbReference type="ARBA" id="ARBA00022679"/>
    </source>
</evidence>
<evidence type="ECO:0000256" key="2">
    <source>
        <dbReference type="ARBA" id="ARBA00022605"/>
    </source>
</evidence>
<dbReference type="GO" id="GO:0030170">
    <property type="term" value="F:pyridoxal phosphate binding"/>
    <property type="evidence" value="ECO:0007669"/>
    <property type="project" value="InterPro"/>
</dbReference>
<evidence type="ECO:0000256" key="6">
    <source>
        <dbReference type="ARBA" id="ARBA00051441"/>
    </source>
</evidence>
<keyword evidence="2" id="KW-0028">Amino-acid biosynthesis</keyword>
<comment type="catalytic activity">
    <reaction evidence="6">
        <text>O-succinyl-L-homoserine + L-cysteine = L,L-cystathionine + succinate + H(+)</text>
        <dbReference type="Rhea" id="RHEA:20397"/>
        <dbReference type="ChEBI" id="CHEBI:15378"/>
        <dbReference type="ChEBI" id="CHEBI:30031"/>
        <dbReference type="ChEBI" id="CHEBI:35235"/>
        <dbReference type="ChEBI" id="CHEBI:57661"/>
        <dbReference type="ChEBI" id="CHEBI:58161"/>
        <dbReference type="EC" id="2.5.1.48"/>
    </reaction>
</comment>
<sequence>MPSQEIGMPIPNMPHAVSVTLPTWEATVGYEEGEDWVVSKMNSGYPRFFIHSSIQKLCSNLEKKYGRDGERCMCFPSYKVAKRCREFIKAHTVNQTSFKIRVLQLSTLEPSNDTEKSTMIGATIGVVFFPRSEYPLAKNYWQHSGEGISSRMGEYILKELFEKDNDNNDNYNNSNGADISKMSGNLKQELQSLQIQSRSPSISASRASSAAGYNIDDVNRDFDSFIEQKYGRVLDLKFANEAKAALRRRIAGKADKSTERVEELERAKRGKHLNENDVYLFPSGMASIFYAHHALLNVSDQPKKSVCFGFPYVDTLNILKKFGPGVHFLGLGDDESLDNLEEQLSQGLDILALFCECPSNPLLKTPNLHRIRQLADKYNFAIVIDETVGNFINIHVLPYADMVASSLTKVFSGDSNVLAGSLILNPDSKYYTILKTFFNKEYEDLFWAEDALWLERNSRDFVERVHKIDDTSAKVVELLQNSPLISQIYYPSVSDSKKYYDVIKNEGGGYGGLISFLFKQPQQAVKFFNAVNLHKGPSLGTNFTLACPYAILAHYQELDEISQWGVDRNLIRISIGLEDPTELLDVLQKSLDESI</sequence>
<comment type="pathway">
    <text evidence="8">Amino-acid biosynthesis; L-methionine biosynthesis via de novo pathway; L-cystathionine from O-succinyl-L-homoserine: step 1/1.</text>
</comment>
<dbReference type="PANTHER" id="PTHR42699:SF1">
    <property type="entry name" value="CYSTATHIONINE GAMMA-SYNTHASE-RELATED"/>
    <property type="match status" value="1"/>
</dbReference>
<evidence type="ECO:0000313" key="15">
    <source>
        <dbReference type="Proteomes" id="UP000000559"/>
    </source>
</evidence>
<evidence type="ECO:0000256" key="12">
    <source>
        <dbReference type="RuleBase" id="RU362118"/>
    </source>
</evidence>
<comment type="function">
    <text evidence="7">Catalyzes the formation of L-cystathionine from O-succinyl-L-homoserine (OSHS) and L-cysteine, via a gamma-replacement reaction. In the absence of thiol, catalyzes gamma-elimination to form 2-oxobutanoate, succinate and ammonia.</text>
</comment>
<evidence type="ECO:0000256" key="5">
    <source>
        <dbReference type="ARBA" id="ARBA00023167"/>
    </source>
</evidence>
<dbReference type="InterPro" id="IPR000277">
    <property type="entry name" value="Cys/Met-Metab_PyrdxlP-dep_enz"/>
</dbReference>
<dbReference type="GO" id="GO:0003962">
    <property type="term" value="F:cystathionine gamma-synthase activity"/>
    <property type="evidence" value="ECO:0000318"/>
    <property type="project" value="GO_Central"/>
</dbReference>
<proteinExistence type="inferred from homology"/>
<dbReference type="GeneID" id="3644689"/>
<organism evidence="14 15">
    <name type="scientific">Candida albicans (strain SC5314 / ATCC MYA-2876)</name>
    <name type="common">Yeast</name>
    <dbReference type="NCBI Taxonomy" id="237561"/>
    <lineage>
        <taxon>Eukaryota</taxon>
        <taxon>Fungi</taxon>
        <taxon>Dikarya</taxon>
        <taxon>Ascomycota</taxon>
        <taxon>Saccharomycotina</taxon>
        <taxon>Pichiomycetes</taxon>
        <taxon>Debaryomycetaceae</taxon>
        <taxon>Candida/Lodderomyces clade</taxon>
        <taxon>Candida</taxon>
    </lineage>
</organism>
<comment type="similarity">
    <text evidence="9">Belongs to the trans-sulfuration enzymes family. MET7 subfamily.</text>
</comment>
<evidence type="ECO:0000313" key="13">
    <source>
        <dbReference type="CGD" id="CAL0000185051"/>
    </source>
</evidence>
<accession>A0A1D8PD47</accession>
<keyword evidence="3" id="KW-0808">Transferase</keyword>
<dbReference type="VEuPathDB" id="FungiDB:C1_03760C_A"/>
<dbReference type="AlphaFoldDB" id="A0A1D8PD47"/>
<dbReference type="RefSeq" id="XP_713638.1">
    <property type="nucleotide sequence ID" value="XM_708545.1"/>
</dbReference>
<keyword evidence="5" id="KW-0486">Methionine biosynthesis</keyword>
<dbReference type="InParanoid" id="A0A1D8PD47"/>
<dbReference type="FunFam" id="3.90.1150.10:FF:000063">
    <property type="entry name" value="Probable cystathionine gamma-synthase"/>
    <property type="match status" value="1"/>
</dbReference>
<dbReference type="Gene3D" id="3.40.640.10">
    <property type="entry name" value="Type I PLP-dependent aspartate aminotransferase-like (Major domain)"/>
    <property type="match status" value="1"/>
</dbReference>
<dbReference type="PANTHER" id="PTHR42699">
    <property type="match status" value="1"/>
</dbReference>
<dbReference type="Gene3D" id="3.90.1150.10">
    <property type="entry name" value="Aspartate Aminotransferase, domain 1"/>
    <property type="match status" value="1"/>
</dbReference>
<reference evidence="14 15" key="1">
    <citation type="journal article" date="2004" name="Proc. Natl. Acad. Sci. U.S.A.">
        <title>The diploid genome sequence of Candida albicans.</title>
        <authorList>
            <person name="Jones T."/>
            <person name="Federspiel N.A."/>
            <person name="Chibana H."/>
            <person name="Dungan J."/>
            <person name="Kalman S."/>
            <person name="Magee B.B."/>
            <person name="Newport G."/>
            <person name="Thorstenson Y.R."/>
            <person name="Agabian N."/>
            <person name="Magee P.T."/>
            <person name="Davis R.W."/>
            <person name="Scherer S."/>
        </authorList>
    </citation>
    <scope>NUCLEOTIDE SEQUENCE [LARGE SCALE GENOMIC DNA]</scope>
    <source>
        <strain evidence="15">SC5314 / ATCC MYA-2876</strain>
    </source>
</reference>
<dbReference type="InterPro" id="IPR015422">
    <property type="entry name" value="PyrdxlP-dep_Trfase_small"/>
</dbReference>
<dbReference type="KEGG" id="cal:CAALFM_C103760CA"/>
<dbReference type="Proteomes" id="UP000000559">
    <property type="component" value="Chromosome 1"/>
</dbReference>
<evidence type="ECO:0000256" key="7">
    <source>
        <dbReference type="ARBA" id="ARBA00058439"/>
    </source>
</evidence>
<dbReference type="CGD" id="CAL0000185051">
    <property type="gene designation" value="STR2"/>
</dbReference>
<evidence type="ECO:0000256" key="4">
    <source>
        <dbReference type="ARBA" id="ARBA00022898"/>
    </source>
</evidence>
<dbReference type="STRING" id="237561.A0A1D8PD47"/>
<evidence type="ECO:0000256" key="9">
    <source>
        <dbReference type="ARBA" id="ARBA00061376"/>
    </source>
</evidence>
<keyword evidence="15" id="KW-1185">Reference proteome</keyword>
<evidence type="ECO:0000313" key="14">
    <source>
        <dbReference type="EMBL" id="AOW26053.1"/>
    </source>
</evidence>
<reference evidence="14 15" key="3">
    <citation type="journal article" date="2013" name="Genome Biol.">
        <title>Assembly of a phased diploid Candida albicans genome facilitates allele-specific measurements and provides a simple model for repeat and indel structure.</title>
        <authorList>
            <person name="Muzzey D."/>
            <person name="Schwartz K."/>
            <person name="Weissman J.S."/>
            <person name="Sherlock G."/>
        </authorList>
    </citation>
    <scope>NUCLEOTIDE SEQUENCE [LARGE SCALE GENOMIC DNA]</scope>
    <source>
        <strain evidence="15">SC5314 / ATCC MYA-2876</strain>
    </source>
</reference>
<dbReference type="GO" id="GO:0019346">
    <property type="term" value="P:transsulfuration"/>
    <property type="evidence" value="ECO:0000318"/>
    <property type="project" value="GO_Central"/>
</dbReference>
<dbReference type="EMBL" id="CP017623">
    <property type="protein sequence ID" value="AOW26053.1"/>
    <property type="molecule type" value="Genomic_DNA"/>
</dbReference>
<protein>
    <recommendedName>
        <fullName evidence="10">cystathionine gamma-synthase</fullName>
        <ecNumber evidence="10">2.5.1.48</ecNumber>
    </recommendedName>
    <alternativeName>
        <fullName evidence="11">O-succinylhomoserine (thiol)-lyase</fullName>
    </alternativeName>
</protein>
<reference evidence="14 15" key="2">
    <citation type="journal article" date="2007" name="Genome Biol.">
        <title>Assembly of the Candida albicans genome into sixteen supercontigs aligned on the eight chromosomes.</title>
        <authorList>
            <person name="van het Hoog M."/>
            <person name="Rast T.J."/>
            <person name="Martchenko M."/>
            <person name="Grindle S."/>
            <person name="Dignard D."/>
            <person name="Hogues H."/>
            <person name="Cuomo C."/>
            <person name="Berriman M."/>
            <person name="Scherer S."/>
            <person name="Magee B.B."/>
            <person name="Whiteway M."/>
            <person name="Chibana H."/>
            <person name="Nantel A."/>
            <person name="Magee P.T."/>
        </authorList>
    </citation>
    <scope>GENOME REANNOTATION</scope>
    <source>
        <strain evidence="15">SC5314 / ATCC MYA-2876</strain>
    </source>
</reference>
<dbReference type="FunFam" id="3.40.640.10:FF:000111">
    <property type="entry name" value="Cystathionine gamma-synthase"/>
    <property type="match status" value="1"/>
</dbReference>
<evidence type="ECO:0000256" key="1">
    <source>
        <dbReference type="ARBA" id="ARBA00001933"/>
    </source>
</evidence>
<dbReference type="SUPFAM" id="SSF53383">
    <property type="entry name" value="PLP-dependent transferases"/>
    <property type="match status" value="1"/>
</dbReference>
<dbReference type="InterPro" id="IPR051750">
    <property type="entry name" value="Trans-sulfuration_enzymes"/>
</dbReference>
<dbReference type="InterPro" id="IPR015424">
    <property type="entry name" value="PyrdxlP-dep_Trfase"/>
</dbReference>
<comment type="cofactor">
    <cofactor evidence="1 12">
        <name>pyridoxal 5'-phosphate</name>
        <dbReference type="ChEBI" id="CHEBI:597326"/>
    </cofactor>
</comment>
<gene>
    <name evidence="13 14" type="primary">STR2</name>
    <name evidence="14" type="ordered locus">CAALFM_C103760CA</name>
    <name evidence="13" type="ordered locus">orf19.8635</name>
</gene>
<dbReference type="EC" id="2.5.1.48" evidence="10"/>
<dbReference type="FunCoup" id="A0A1D8PD47">
    <property type="interactions" value="198"/>
</dbReference>
<dbReference type="SMR" id="A0A1D8PD47"/>
<dbReference type="GO" id="GO:0009086">
    <property type="term" value="P:methionine biosynthetic process"/>
    <property type="evidence" value="ECO:0007669"/>
    <property type="project" value="UniProtKB-KW"/>
</dbReference>
<evidence type="ECO:0000256" key="8">
    <source>
        <dbReference type="ARBA" id="ARBA00060510"/>
    </source>
</evidence>
<name>A0A1D8PD47_CANAL</name>